<dbReference type="InterPro" id="IPR033749">
    <property type="entry name" value="Polyprenyl_synt_CS"/>
</dbReference>
<dbReference type="EMBL" id="SGPM01000397">
    <property type="protein sequence ID" value="THH23082.1"/>
    <property type="molecule type" value="Genomic_DNA"/>
</dbReference>
<keyword evidence="3" id="KW-0677">Repeat</keyword>
<proteinExistence type="inferred from homology"/>
<dbReference type="Gene3D" id="1.25.10.10">
    <property type="entry name" value="Leucine-rich Repeat Variant"/>
    <property type="match status" value="5"/>
</dbReference>
<dbReference type="GO" id="GO:0008299">
    <property type="term" value="P:isoprenoid biosynthetic process"/>
    <property type="evidence" value="ECO:0007669"/>
    <property type="project" value="InterPro"/>
</dbReference>
<dbReference type="Pfam" id="PF00348">
    <property type="entry name" value="polyprenyl_synt"/>
    <property type="match status" value="1"/>
</dbReference>
<keyword evidence="2" id="KW-0479">Metal-binding</keyword>
<dbReference type="SMART" id="SM01349">
    <property type="entry name" value="TOG"/>
    <property type="match status" value="1"/>
</dbReference>
<evidence type="ECO:0000259" key="11">
    <source>
        <dbReference type="SMART" id="SM01349"/>
    </source>
</evidence>
<comment type="similarity">
    <text evidence="1">Belongs to the GCN1 family.</text>
</comment>
<keyword evidence="13" id="KW-1185">Reference proteome</keyword>
<feature type="repeat" description="HEAT" evidence="9">
    <location>
        <begin position="2151"/>
        <end position="2189"/>
    </location>
</feature>
<dbReference type="PANTHER" id="PTHR23346">
    <property type="entry name" value="TRANSLATIONAL ACTIVATOR GCN1-RELATED"/>
    <property type="match status" value="1"/>
</dbReference>
<dbReference type="GO" id="GO:0034198">
    <property type="term" value="P:cellular response to amino acid starvation"/>
    <property type="evidence" value="ECO:0007669"/>
    <property type="project" value="TreeGrafter"/>
</dbReference>
<dbReference type="SUPFAM" id="SSF48371">
    <property type="entry name" value="ARM repeat"/>
    <property type="match status" value="3"/>
</dbReference>
<dbReference type="Pfam" id="PF23271">
    <property type="entry name" value="HEAT_GCN1"/>
    <property type="match status" value="2"/>
</dbReference>
<comment type="caution">
    <text evidence="12">The sequence shown here is derived from an EMBL/GenBank/DDBJ whole genome shotgun (WGS) entry which is preliminary data.</text>
</comment>
<evidence type="ECO:0000256" key="8">
    <source>
        <dbReference type="ARBA" id="ARBA00032873"/>
    </source>
</evidence>
<dbReference type="PROSITE" id="PS50077">
    <property type="entry name" value="HEAT_REPEAT"/>
    <property type="match status" value="3"/>
</dbReference>
<feature type="compositionally biased region" description="Low complexity" evidence="10">
    <location>
        <begin position="212"/>
        <end position="227"/>
    </location>
</feature>
<dbReference type="InterPro" id="IPR056810">
    <property type="entry name" value="GNC1-like_N"/>
</dbReference>
<evidence type="ECO:0000256" key="3">
    <source>
        <dbReference type="ARBA" id="ARBA00022737"/>
    </source>
</evidence>
<dbReference type="InterPro" id="IPR016024">
    <property type="entry name" value="ARM-type_fold"/>
</dbReference>
<organism evidence="12 13">
    <name type="scientific">Antrodiella citrinella</name>
    <dbReference type="NCBI Taxonomy" id="2447956"/>
    <lineage>
        <taxon>Eukaryota</taxon>
        <taxon>Fungi</taxon>
        <taxon>Dikarya</taxon>
        <taxon>Basidiomycota</taxon>
        <taxon>Agaricomycotina</taxon>
        <taxon>Agaricomycetes</taxon>
        <taxon>Polyporales</taxon>
        <taxon>Steccherinaceae</taxon>
        <taxon>Antrodiella</taxon>
    </lineage>
</organism>
<evidence type="ECO:0000313" key="13">
    <source>
        <dbReference type="Proteomes" id="UP000308730"/>
    </source>
</evidence>
<dbReference type="PROSITE" id="PS00444">
    <property type="entry name" value="POLYPRENYL_SYNTHASE_2"/>
    <property type="match status" value="1"/>
</dbReference>
<dbReference type="InterPro" id="IPR021133">
    <property type="entry name" value="HEAT_type_2"/>
</dbReference>
<dbReference type="InterPro" id="IPR056809">
    <property type="entry name" value="HEAT_GCN1_fung"/>
</dbReference>
<dbReference type="InterPro" id="IPR057546">
    <property type="entry name" value="HEAT_GCN1"/>
</dbReference>
<dbReference type="GO" id="GO:0019887">
    <property type="term" value="F:protein kinase regulator activity"/>
    <property type="evidence" value="ECO:0007669"/>
    <property type="project" value="TreeGrafter"/>
</dbReference>
<dbReference type="GO" id="GO:0046872">
    <property type="term" value="F:metal ion binding"/>
    <property type="evidence" value="ECO:0007669"/>
    <property type="project" value="UniProtKB-KW"/>
</dbReference>
<dbReference type="Pfam" id="PF12074">
    <property type="entry name" value="Gcn1_N"/>
    <property type="match status" value="1"/>
</dbReference>
<feature type="repeat" description="HEAT" evidence="9">
    <location>
        <begin position="2633"/>
        <end position="2671"/>
    </location>
</feature>
<dbReference type="Proteomes" id="UP000308730">
    <property type="component" value="Unassembled WGS sequence"/>
</dbReference>
<reference evidence="12 13" key="1">
    <citation type="submission" date="2019-02" db="EMBL/GenBank/DDBJ databases">
        <title>Genome sequencing of the rare red list fungi Antrodiella citrinella (Flaviporus citrinellus).</title>
        <authorList>
            <person name="Buettner E."/>
            <person name="Kellner H."/>
        </authorList>
    </citation>
    <scope>NUCLEOTIDE SEQUENCE [LARGE SCALE GENOMIC DNA]</scope>
    <source>
        <strain evidence="12 13">DSM 108506</strain>
    </source>
</reference>
<dbReference type="OrthoDB" id="5148094at2759"/>
<dbReference type="InterPro" id="IPR034085">
    <property type="entry name" value="TOG"/>
</dbReference>
<evidence type="ECO:0000256" key="2">
    <source>
        <dbReference type="ARBA" id="ARBA00022723"/>
    </source>
</evidence>
<evidence type="ECO:0000256" key="1">
    <source>
        <dbReference type="ARBA" id="ARBA00007366"/>
    </source>
</evidence>
<dbReference type="InterPro" id="IPR000092">
    <property type="entry name" value="Polyprenyl_synt"/>
</dbReference>
<dbReference type="Gene3D" id="1.10.600.10">
    <property type="entry name" value="Farnesyl Diphosphate Synthase"/>
    <property type="match status" value="1"/>
</dbReference>
<feature type="compositionally biased region" description="Low complexity" evidence="10">
    <location>
        <begin position="106"/>
        <end position="115"/>
    </location>
</feature>
<dbReference type="GO" id="GO:0004659">
    <property type="term" value="F:prenyltransferase activity"/>
    <property type="evidence" value="ECO:0007669"/>
    <property type="project" value="InterPro"/>
</dbReference>
<evidence type="ECO:0000256" key="5">
    <source>
        <dbReference type="ARBA" id="ARBA00032380"/>
    </source>
</evidence>
<evidence type="ECO:0000256" key="6">
    <source>
        <dbReference type="ARBA" id="ARBA00032424"/>
    </source>
</evidence>
<evidence type="ECO:0000256" key="4">
    <source>
        <dbReference type="ARBA" id="ARBA00022842"/>
    </source>
</evidence>
<dbReference type="GO" id="GO:0006417">
    <property type="term" value="P:regulation of translation"/>
    <property type="evidence" value="ECO:0007669"/>
    <property type="project" value="TreeGrafter"/>
</dbReference>
<feature type="region of interest" description="Disordered" evidence="10">
    <location>
        <begin position="92"/>
        <end position="115"/>
    </location>
</feature>
<evidence type="ECO:0000256" key="9">
    <source>
        <dbReference type="PROSITE-ProRule" id="PRU00103"/>
    </source>
</evidence>
<dbReference type="SUPFAM" id="SSF48576">
    <property type="entry name" value="Terpenoid synthases"/>
    <property type="match status" value="1"/>
</dbReference>
<accession>A0A4S4MC76</accession>
<dbReference type="Pfam" id="PF24984">
    <property type="entry name" value="HEAT_EF3_GNC1"/>
    <property type="match status" value="1"/>
</dbReference>
<dbReference type="Pfam" id="PF24916">
    <property type="entry name" value="HEAT_GCN1_fung"/>
    <property type="match status" value="1"/>
</dbReference>
<protein>
    <recommendedName>
        <fullName evidence="8">(2E,6E)-farnesyl diphosphate synthase</fullName>
    </recommendedName>
    <alternativeName>
        <fullName evidence="7">Dimethylallyltranstransferase</fullName>
    </alternativeName>
    <alternativeName>
        <fullName evidence="6">Farnesyl diphosphate synthase</fullName>
    </alternativeName>
    <alternativeName>
        <fullName evidence="5">Geranyltranstransferase</fullName>
    </alternativeName>
</protein>
<keyword evidence="4" id="KW-0460">Magnesium</keyword>
<dbReference type="InterPro" id="IPR008949">
    <property type="entry name" value="Isoprenoid_synthase_dom_sf"/>
</dbReference>
<sequence>MVAARPTLIVDLTQSPSGTDNAWSMLDSPILDSPVLGRMSSFHNGKAHLGGKPVPAPIFTAVTNVAPLAIRKANVAPLDIKKIRRRGFMTGVQLDLPPTPQPPLRSPLSRPQFSSPPSTALTFTAEWDLTQRAFVFTPFETSYPLSATSPQTSVSPVPDDVASLADTVAFTENGILVAEFTPASPSSSVTTPCSDIFDDASIYSQDDQMMESTAPSSASAPSMSPPALYSKPEVSSETSLTRQITLHLFEEELHRCVQSESDEPDFDKECYEEMDEDLIAAPLDVFEQMLYDSTKRDSRQSVLVLRHKSIPRIPINLSMQSMPSLNHGQGLAHFGPYSPDSPYESPYSAATDHSPTLMFTVDDIEDDAQLRRGVPVSHKIYGIPQTINSANYVYFLAYQQLFSLRNDTDVHPDDDGKRLVSPQELDRVVTSELLSLHRGQGLEILWRDSLQCPTEEQYISMVNNKTGGLFRVAVKLMMACATTNYDVDYVPLVNLFGIYFQIRDDYMNLQSDLYAENKGFAEDLTEGKFSFPIVHGVRADTTNRQLLNVLQKRPDTPTLKHHAISYLRNHTKSFDYTKSVMSSLEKDLRELLQKLGGNPEKSAIPEWRRDDVLSDWPRVVELAQKKLLTSSTKLRVQFLKEELFFIAKNIDLTLQQAVDVFKLLTYTYPRYTDAPSREAVESILVEIVRRDEERKLGLIQPLLAWFSNELGKASAHSRAPSDLFVLLCWCSALYTTCLQINADFPDSKSWGALITTWASLQDLILDKSMHAKLSVQSSSLVRTRRALRSHPTRIHAVISTLLASAKSLPNAVVVVPLLGTAVDVTLRMKHVTDDSLKTFPASLKSEMLAFYSNSVVMARNPVAPHASAALHDFISTFVTPDDLSVVLPTMEKAILRSPEVSLNIISEFFAAFSHPLEGELFRKLLTPALNNSRSTNAIVRTSATHLFRVIIGKSKDAADLDIAVNELFALPTAGKTSGADHRVALFTMLGSVVPSATVSQKVVQLGVPLLAKETHDGAVKTLATALGPHLLICLSDTALGKDTVAFIVKEMISTKPTVRRAFCTLTGTALWELGDLASEAAMIFCQAVLPSFETNLKTVALNPLGAPAGPLEGYIAVAILLGPYSRSDKFSQIVSHNIHVQSLLSTGAKPAFVLWDKVYQKLNDVEDEEWLLRATEQTLIYNKAQLSQNAQACTMLGSSLLHLSIDGSTPEFRRRVISTVASLNSREPELLSRAVSSALVAHLTRERTPTRADANGDESEKFINKDTRLPALFLSCGTFSEEYDVVKRESLLTDLIVVGHHPSLCPNSRQTWIELCQAGGVDPNHLIQENLETIISSTLEATDVRSKTYHPSFADAAYQAFTTIAFVAPDVTVPRIAEQIGTDLNGPEVNQLTDVDISIWQTPEGTAFVDVLASKKQEEPEMKKGKGYKDAQWEAEVRKSLASKKKTTAPVLSKQDAALVEAQLKTESDIRARVNTIKARLSRGLRLVHCLVVSQVDEVKLYMSSLVELILRGAFGKAVNVVGSASFETFVVCRLLGLIDDCTHEVDKELSNCCSDRLGIFRRWVGVAALRAVEVEGIPEEIQVEGINSLILRVLHILRSQSEQTPFDVATYSYMSPLLYQVLMKGGVGLTEDDDPLEQVTLAVQILKYHCSEFSHTMFPRTQTLSLLIHVIRSQSKLSKDASSALIDIGQAIHETATSEEITILLHGTLSQEVYVRSSCLQALQPFDLTEMDWTPELWIACHDTDEQNVRLADHLWDDNGLDVPQDFLDVLLTYLEHENAYVRSSCASSIAAALEHWPTSVALSLMTLESLYREKAKILAPEFDEYGMLIAQSIDRVDPWPTRLAIAQTFELSAPHFTDDTLESFFKFLTEDEALGDIHPDVRRGMLQAGTAVVDLHGPSRLPELIATFEAYLSRTAPVTEATDHIKEAVVILFGRVARHLDPSDPRIPQIVNRLTEALKTPAEQVQIAVSDCLSPLVKTQRSQVAKLFDSLFDELVNAPKYAARRGAAYGLAGIIRGAGIATMREFNVIDRLKDAAEDKKRYEPRQGAMFAFETFSTILGRLFEPYVLRVLPILLNSFGDATLDVRESTHDAARVIMGNLSGYGVKTILPSLLSGLDEKQWRTKKGSIELLGMVAYCAPRQLSQSLPIVIPQLTGVLTDSHAQVRAAANKSLKQFGEVISNPEIQSLVPVFLKAMVDPAKTPNALNSLIKTSFVHYIDHSSLALVVPIIERGLRERSAEIKRKAAQVVGNLASLTESKDFVPYLKELLPLVHVVLVDPVPEARATAAKCLGTLVERLGEVHFPDLVPGLLRTLKTDTSGVDRQGAAQGLSEVLAGLGMERMEGLLPDIIANAQAPRSTVREGFMSLLVYLPATFGTRFQPHLPRIIAPILSGLSDSEDYVREAAMRAGRMIVTNYSTKAIDLLLPELERGIFDPGWRIRQSSITLVGELLFKISGISGKAEIEEGETVETVLAESSRKVLMEVLGVERRDRILSALYLARQDSVNLVRQSSAHIWKALVHNTPRTGMSFNHCSVILPSYLFFAVREILPELMGQIIMLLSTDEADQQETAARTTVELCRKSGEKVLGDIVSILRSKSQSTDPQTRAGVCLTLCEVMESAADDKREEYEDTIIAMVRTALVDDEPVVRSAAARAFDVLQEQIGVKAIDQTIPTLLEALRQPGESSGTALQALKEVMNVRASTVFPVLIPTLTTTPMTLFNARAMESLVTVAGHALSKRLTVILTALVRVLETPTPEEDEEVVDAVRDACKALLVSISDPEGLHALMTLLLGWAKHEHVKRRVSACQLFALFCEEESELDLDVYRVDWIRQLVSLMDDSQVSVHTEALNALNVFVKSVPKDELEPLVVPLRRTIEGTGAAGRHVPGFSLPKGVAFAVPIVIAGLTTGSNEQREQAAYAIGDLVERTEESVIKPFVVPFTGPLIRVATQATTYPPAVKNAILTALATMLERIPTFVKPFFPQLQRTFVKSASDPSSLGVRTKAAQALGVLMKNQPRVDPVVTELIAGAKASEDAIASSLILALSQVIKNADANVGEKVREACVELVSDAFKEVHDDYYVQSTAALFSALSVHPELIKPIVVSHLLAGTPPSSLSSHCILVVLEDADYTIPAVFSSVLPSVAQKVQESIANEKPVVSRPAREAKELLKNLPDT</sequence>
<evidence type="ECO:0000313" key="12">
    <source>
        <dbReference type="EMBL" id="THH23082.1"/>
    </source>
</evidence>
<gene>
    <name evidence="12" type="ORF">EUX98_g8100</name>
</gene>
<feature type="domain" description="TOG" evidence="11">
    <location>
        <begin position="1974"/>
        <end position="2209"/>
    </location>
</feature>
<evidence type="ECO:0000256" key="10">
    <source>
        <dbReference type="SAM" id="MobiDB-lite"/>
    </source>
</evidence>
<dbReference type="InterPro" id="IPR011989">
    <property type="entry name" value="ARM-like"/>
</dbReference>
<feature type="repeat" description="HEAT" evidence="9">
    <location>
        <begin position="2269"/>
        <end position="2307"/>
    </location>
</feature>
<dbReference type="GO" id="GO:0005829">
    <property type="term" value="C:cytosol"/>
    <property type="evidence" value="ECO:0007669"/>
    <property type="project" value="TreeGrafter"/>
</dbReference>
<name>A0A4S4MC76_9APHY</name>
<evidence type="ECO:0000256" key="7">
    <source>
        <dbReference type="ARBA" id="ARBA00032448"/>
    </source>
</evidence>
<dbReference type="PANTHER" id="PTHR23346:SF7">
    <property type="entry name" value="STALLED RIBOSOME SENSOR GCN1"/>
    <property type="match status" value="1"/>
</dbReference>
<dbReference type="InterPro" id="IPR022716">
    <property type="entry name" value="Gcn1_N"/>
</dbReference>
<dbReference type="Pfam" id="PF24987">
    <property type="entry name" value="HEAT_EF3_N"/>
    <property type="match status" value="1"/>
</dbReference>
<feature type="region of interest" description="Disordered" evidence="10">
    <location>
        <begin position="209"/>
        <end position="235"/>
    </location>
</feature>
<dbReference type="Pfam" id="PF24993">
    <property type="entry name" value="GNC1_N"/>
    <property type="match status" value="1"/>
</dbReference>